<dbReference type="SMART" id="SM00248">
    <property type="entry name" value="ANK"/>
    <property type="match status" value="5"/>
</dbReference>
<dbReference type="Gene3D" id="1.25.40.20">
    <property type="entry name" value="Ankyrin repeat-containing domain"/>
    <property type="match status" value="2"/>
</dbReference>
<dbReference type="OrthoDB" id="10264606at2759"/>
<dbReference type="InterPro" id="IPR002110">
    <property type="entry name" value="Ankyrin_rpt"/>
</dbReference>
<dbReference type="InterPro" id="IPR050889">
    <property type="entry name" value="Dendritic_Spine_Reg/Scaffold"/>
</dbReference>
<dbReference type="Proteomes" id="UP000601435">
    <property type="component" value="Unassembled WGS sequence"/>
</dbReference>
<keyword evidence="1" id="KW-0677">Repeat</keyword>
<dbReference type="PANTHER" id="PTHR24166">
    <property type="entry name" value="ROLLING PEBBLES, ISOFORM B"/>
    <property type="match status" value="1"/>
</dbReference>
<evidence type="ECO:0000313" key="4">
    <source>
        <dbReference type="EMBL" id="CAE7773104.1"/>
    </source>
</evidence>
<dbReference type="CDD" id="cd17039">
    <property type="entry name" value="Ubl_ubiquitin_like"/>
    <property type="match status" value="1"/>
</dbReference>
<sequence length="273" mass="29633">FRAVQLGQQCCASLNFPGSYLPFTELSDVREVKQRLHQQHGLPPRFRQRLLQGGNILDDAVKLDTPMDLQVLIVPFPESRLDDQSSIELCEAAARGQLAEVETLLQLPVDPDASMPLMSIQNSKGAVLEISRGVPALVAGARGGHAQVVELLVEAGARKDLCDREGKTALMCAAWCGHDRAVQLLLKAGAERDMRDNWGSTALIYAAEEGHAPIVRLLLKASAQTDLCNKNGETALTMSSMHSHAEVVRLLLAKNPCLASRAAHDDQGWCLTT</sequence>
<name>A0A812YF82_9DINO</name>
<comment type="caution">
    <text evidence="4">The sequence shown here is derived from an EMBL/GenBank/DDBJ whole genome shotgun (WGS) entry which is preliminary data.</text>
</comment>
<dbReference type="AlphaFoldDB" id="A0A812YF82"/>
<accession>A0A812YF82</accession>
<protein>
    <submittedName>
        <fullName evidence="4">ANKRD50 protein</fullName>
    </submittedName>
</protein>
<feature type="repeat" description="ANK" evidence="3">
    <location>
        <begin position="165"/>
        <end position="197"/>
    </location>
</feature>
<dbReference type="InterPro" id="IPR036770">
    <property type="entry name" value="Ankyrin_rpt-contain_sf"/>
</dbReference>
<keyword evidence="2 3" id="KW-0040">ANK repeat</keyword>
<feature type="repeat" description="ANK" evidence="3">
    <location>
        <begin position="132"/>
        <end position="164"/>
    </location>
</feature>
<feature type="non-terminal residue" evidence="4">
    <location>
        <position position="273"/>
    </location>
</feature>
<proteinExistence type="predicted"/>
<dbReference type="EMBL" id="CAJNJA010041241">
    <property type="protein sequence ID" value="CAE7773104.1"/>
    <property type="molecule type" value="Genomic_DNA"/>
</dbReference>
<feature type="repeat" description="ANK" evidence="3">
    <location>
        <begin position="198"/>
        <end position="230"/>
    </location>
</feature>
<dbReference type="SUPFAM" id="SSF48403">
    <property type="entry name" value="Ankyrin repeat"/>
    <property type="match status" value="1"/>
</dbReference>
<dbReference type="PROSITE" id="PS50088">
    <property type="entry name" value="ANK_REPEAT"/>
    <property type="match status" value="3"/>
</dbReference>
<dbReference type="PROSITE" id="PS50297">
    <property type="entry name" value="ANK_REP_REGION"/>
    <property type="match status" value="2"/>
</dbReference>
<keyword evidence="5" id="KW-1185">Reference proteome</keyword>
<evidence type="ECO:0000313" key="5">
    <source>
        <dbReference type="Proteomes" id="UP000601435"/>
    </source>
</evidence>
<organism evidence="4 5">
    <name type="scientific">Symbiodinium necroappetens</name>
    <dbReference type="NCBI Taxonomy" id="1628268"/>
    <lineage>
        <taxon>Eukaryota</taxon>
        <taxon>Sar</taxon>
        <taxon>Alveolata</taxon>
        <taxon>Dinophyceae</taxon>
        <taxon>Suessiales</taxon>
        <taxon>Symbiodiniaceae</taxon>
        <taxon>Symbiodinium</taxon>
    </lineage>
</organism>
<evidence type="ECO:0000256" key="3">
    <source>
        <dbReference type="PROSITE-ProRule" id="PRU00023"/>
    </source>
</evidence>
<evidence type="ECO:0000256" key="1">
    <source>
        <dbReference type="ARBA" id="ARBA00022737"/>
    </source>
</evidence>
<dbReference type="Pfam" id="PF12796">
    <property type="entry name" value="Ank_2"/>
    <property type="match status" value="1"/>
</dbReference>
<gene>
    <name evidence="4" type="primary">ANKRD50</name>
    <name evidence="4" type="ORF">SNEC2469_LOCUS22595</name>
</gene>
<reference evidence="4" key="1">
    <citation type="submission" date="2021-02" db="EMBL/GenBank/DDBJ databases">
        <authorList>
            <person name="Dougan E. K."/>
            <person name="Rhodes N."/>
            <person name="Thang M."/>
            <person name="Chan C."/>
        </authorList>
    </citation>
    <scope>NUCLEOTIDE SEQUENCE</scope>
</reference>
<evidence type="ECO:0000256" key="2">
    <source>
        <dbReference type="ARBA" id="ARBA00023043"/>
    </source>
</evidence>
<dbReference type="PANTHER" id="PTHR24166:SF61">
    <property type="entry name" value="ANKYRIN REPEAT DOMAIN-CONTAINING PROTEIN 50-LIKE ISOFORM X1"/>
    <property type="match status" value="1"/>
</dbReference>